<sequence length="1189" mass="129746">MEREADAVAARVTSRSSPGGPQPAANDLVQRTVDEDVHRTAEEDVQRTGEEDVQRTAEEEVQRAVDEDAQRREAPGGSAPRITARTARTIAQPGSGSPMPTSVRRTIEPHVDTHLGGVRVHDGADAVHAATSLHARAFTVGNNIFLNRGESPHDVSLMAHESAHVVQQGGALNRSSHIARIPDEAQRLPDLITDELADYARHVPGYTLLTYVIEYDPLRGIRVEPTAMALIEGLMGLVPFGTFVFDQLRELGILDKAFNFVRTQLATFDLSLARLERAIEEAWDEMDFARLDPFDYNLGVLTRHVHRLLDDVRGFASSLLSSVMDLIKDTLLGVAEDLLAENKAWSLIRKILHYDPLRDEAVDASTVEILEDFLTLIGKEQELGQMRVRGTLQKTADWLDTQVGTFKDLLTELTGLFSAAWDAIQPSNLPDLPTTLPALVQRAGAFLRRVWDFATTVAAQVIQLIKDALLGWLASFVDEVPGFHMITVILRKNPFTGEVVPRTAENIIRGFITLIPGGNAIYDRLAETGIIAEAGARIEGAIADLGISWAFIVGLFKGVWDAVVSIETLIDPIGVFTQVRDQFGEPIARLFAFIRIVLQTMFEILLALMNFPTDLVGRIIDNAMQAYEHIKLDPIGFLLNMLAAVKLGFSNFFDNILTHLTAGLVDWLFRGLRSAGIEPPKDLSFASILDIVLQVLGISVERIWEKLAQRFGQETIDRIRGAIDQVVGIWTLVRDISERGISALWEYVESQLSNLWNTVLQAATDWVMEQIVNRVVTKLLSMLDPTGIMAVINGFIAFFNAVQSAIEYLREILEIIDSYVATFTAVAAGDIEPGAARLEGGLAAAIPVAIGFLANQVGLGNIGAKIAEIIGRVREFVNQALDWLINKLAAMVDGVLAMIRGEGTEGAGPDAGSDDFKFHEDIQTGGEHHNVDNKPGSYELVMSSNRASLLSNHPSDDVKAAYKAYLDAVAAATTKTARKKAADKHSAMIVAKIKAAGSPDAPRASAPGLGNVAEHTSQQKRLTKVDIPVWAMESEHVIPRGFLDAALTGTGERGVPASGTEYNQMHTVLIYKGAADEKTEGDAGDTSLWSEINAKIHKASRTVASSPNPSAQLPAFTNKIHDLLNDAFRVARVNTYAAIVVENEKNGAARGPVGKPEPPSPGKSRVDDAYRKQLGDIERIIGRRMQSQL</sequence>
<comment type="caution">
    <text evidence="3">The sequence shown here is derived from an EMBL/GenBank/DDBJ whole genome shotgun (WGS) entry which is preliminary data.</text>
</comment>
<accession>A0ABQ0YI52</accession>
<dbReference type="EMBL" id="BLAH01000053">
    <property type="protein sequence ID" value="GES36235.1"/>
    <property type="molecule type" value="Genomic_DNA"/>
</dbReference>
<dbReference type="Pfam" id="PF13699">
    <property type="entry name" value="eCIS_core"/>
    <property type="match status" value="1"/>
</dbReference>
<feature type="compositionally biased region" description="Basic and acidic residues" evidence="1">
    <location>
        <begin position="32"/>
        <end position="74"/>
    </location>
</feature>
<feature type="domain" description="eCIS core" evidence="2">
    <location>
        <begin position="98"/>
        <end position="170"/>
    </location>
</feature>
<dbReference type="InterPro" id="IPR025295">
    <property type="entry name" value="eCIS_core_dom"/>
</dbReference>
<name>A0ABQ0YI52_9NOCA</name>
<feature type="region of interest" description="Disordered" evidence="1">
    <location>
        <begin position="1"/>
        <end position="103"/>
    </location>
</feature>
<evidence type="ECO:0000256" key="1">
    <source>
        <dbReference type="SAM" id="MobiDB-lite"/>
    </source>
</evidence>
<keyword evidence="4" id="KW-1185">Reference proteome</keyword>
<gene>
    <name evidence="3" type="ORF">RAJCM14343_1486</name>
</gene>
<organism evidence="3 4">
    <name type="scientific">Rhodococcus aetherivorans</name>
    <dbReference type="NCBI Taxonomy" id="191292"/>
    <lineage>
        <taxon>Bacteria</taxon>
        <taxon>Bacillati</taxon>
        <taxon>Actinomycetota</taxon>
        <taxon>Actinomycetes</taxon>
        <taxon>Mycobacteriales</taxon>
        <taxon>Nocardiaceae</taxon>
        <taxon>Rhodococcus</taxon>
    </lineage>
</organism>
<dbReference type="Proteomes" id="UP000325466">
    <property type="component" value="Unassembled WGS sequence"/>
</dbReference>
<evidence type="ECO:0000313" key="3">
    <source>
        <dbReference type="EMBL" id="GES36235.1"/>
    </source>
</evidence>
<protein>
    <recommendedName>
        <fullName evidence="2">eCIS core domain-containing protein</fullName>
    </recommendedName>
</protein>
<proteinExistence type="predicted"/>
<reference evidence="3 4" key="1">
    <citation type="journal article" date="2018" name="Biodegradation">
        <title>1,4-Dioxane degradation characteristics of Rhodococcus aetherivorans JCM 14343.</title>
        <authorList>
            <person name="Inoue D."/>
            <person name="Tsunoda T."/>
            <person name="Yamamoto N."/>
            <person name="Ike M."/>
            <person name="Sei K."/>
        </authorList>
    </citation>
    <scope>NUCLEOTIDE SEQUENCE [LARGE SCALE GENOMIC DNA]</scope>
    <source>
        <strain evidence="3 4">JCM 14343</strain>
    </source>
</reference>
<feature type="compositionally biased region" description="Polar residues" evidence="1">
    <location>
        <begin position="92"/>
        <end position="103"/>
    </location>
</feature>
<feature type="region of interest" description="Disordered" evidence="1">
    <location>
        <begin position="1147"/>
        <end position="1169"/>
    </location>
</feature>
<evidence type="ECO:0000259" key="2">
    <source>
        <dbReference type="Pfam" id="PF13699"/>
    </source>
</evidence>
<evidence type="ECO:0000313" key="4">
    <source>
        <dbReference type="Proteomes" id="UP000325466"/>
    </source>
</evidence>